<accession>A0A4D6N1T8</accession>
<dbReference type="AlphaFoldDB" id="A0A4D6N1T8"/>
<sequence length="106" mass="11632">MDRLSEVAMRPVRVEHESSFRMSERGSSSHAMSEGVHSRKGGRPSLGLSDTFTHSGENGSPKRGRDETCEKSSPKRDDVVKPLFMLAQARTKSFGFGMCLAEVASE</sequence>
<name>A0A4D6N1T8_VIGUN</name>
<feature type="compositionally biased region" description="Basic and acidic residues" evidence="1">
    <location>
        <begin position="63"/>
        <end position="80"/>
    </location>
</feature>
<feature type="compositionally biased region" description="Polar residues" evidence="1">
    <location>
        <begin position="48"/>
        <end position="58"/>
    </location>
</feature>
<protein>
    <submittedName>
        <fullName evidence="2">Uncharacterized protein</fullName>
    </submittedName>
</protein>
<evidence type="ECO:0000256" key="1">
    <source>
        <dbReference type="SAM" id="MobiDB-lite"/>
    </source>
</evidence>
<proteinExistence type="predicted"/>
<gene>
    <name evidence="2" type="ORF">DEO72_LG9g986</name>
</gene>
<feature type="compositionally biased region" description="Basic and acidic residues" evidence="1">
    <location>
        <begin position="12"/>
        <end position="24"/>
    </location>
</feature>
<feature type="region of interest" description="Disordered" evidence="1">
    <location>
        <begin position="1"/>
        <end position="80"/>
    </location>
</feature>
<dbReference type="EMBL" id="CP039353">
    <property type="protein sequence ID" value="QCE05977.1"/>
    <property type="molecule type" value="Genomic_DNA"/>
</dbReference>
<evidence type="ECO:0000313" key="2">
    <source>
        <dbReference type="EMBL" id="QCE05977.1"/>
    </source>
</evidence>
<reference evidence="2 3" key="1">
    <citation type="submission" date="2019-04" db="EMBL/GenBank/DDBJ databases">
        <title>An improved genome assembly and genetic linkage map for asparagus bean, Vigna unguiculata ssp. sesquipedialis.</title>
        <authorList>
            <person name="Xia Q."/>
            <person name="Zhang R."/>
            <person name="Dong Y."/>
        </authorList>
    </citation>
    <scope>NUCLEOTIDE SEQUENCE [LARGE SCALE GENOMIC DNA]</scope>
    <source>
        <tissue evidence="2">Leaf</tissue>
    </source>
</reference>
<keyword evidence="3" id="KW-1185">Reference proteome</keyword>
<dbReference type="Proteomes" id="UP000501690">
    <property type="component" value="Linkage Group LG9"/>
</dbReference>
<evidence type="ECO:0000313" key="3">
    <source>
        <dbReference type="Proteomes" id="UP000501690"/>
    </source>
</evidence>
<organism evidence="2 3">
    <name type="scientific">Vigna unguiculata</name>
    <name type="common">Cowpea</name>
    <dbReference type="NCBI Taxonomy" id="3917"/>
    <lineage>
        <taxon>Eukaryota</taxon>
        <taxon>Viridiplantae</taxon>
        <taxon>Streptophyta</taxon>
        <taxon>Embryophyta</taxon>
        <taxon>Tracheophyta</taxon>
        <taxon>Spermatophyta</taxon>
        <taxon>Magnoliopsida</taxon>
        <taxon>eudicotyledons</taxon>
        <taxon>Gunneridae</taxon>
        <taxon>Pentapetalae</taxon>
        <taxon>rosids</taxon>
        <taxon>fabids</taxon>
        <taxon>Fabales</taxon>
        <taxon>Fabaceae</taxon>
        <taxon>Papilionoideae</taxon>
        <taxon>50 kb inversion clade</taxon>
        <taxon>NPAAA clade</taxon>
        <taxon>indigoferoid/millettioid clade</taxon>
        <taxon>Phaseoleae</taxon>
        <taxon>Vigna</taxon>
    </lineage>
</organism>